<evidence type="ECO:0000256" key="2">
    <source>
        <dbReference type="ARBA" id="ARBA00004177"/>
    </source>
</evidence>
<evidence type="ECO:0000256" key="6">
    <source>
        <dbReference type="ARBA" id="ARBA00023136"/>
    </source>
</evidence>
<keyword evidence="5" id="KW-0967">Endosome</keyword>
<dbReference type="InterPro" id="IPR037917">
    <property type="entry name" value="Ypt35_PX"/>
</dbReference>
<keyword evidence="6" id="KW-0472">Membrane</keyword>
<comment type="subcellular location">
    <subcellularLocation>
        <location evidence="2">Endosome</location>
    </subcellularLocation>
    <subcellularLocation>
        <location evidence="1">Vacuole membrane</location>
        <topology evidence="1">Peripheral membrane protein</topology>
    </subcellularLocation>
</comment>
<evidence type="ECO:0000259" key="11">
    <source>
        <dbReference type="PROSITE" id="PS50195"/>
    </source>
</evidence>
<feature type="region of interest" description="Disordered" evidence="10">
    <location>
        <begin position="1"/>
        <end position="63"/>
    </location>
</feature>
<evidence type="ECO:0000256" key="1">
    <source>
        <dbReference type="ARBA" id="ARBA00004148"/>
    </source>
</evidence>
<dbReference type="GO" id="GO:0010008">
    <property type="term" value="C:endosome membrane"/>
    <property type="evidence" value="ECO:0007669"/>
    <property type="project" value="UniProtKB-SubCell"/>
</dbReference>
<evidence type="ECO:0000256" key="3">
    <source>
        <dbReference type="ARBA" id="ARBA00007426"/>
    </source>
</evidence>
<reference evidence="12 13" key="1">
    <citation type="journal article" date="2014" name="Genome Biol. Evol.">
        <title>Comparative genomics and transcriptomics analyses reveal divergent lifestyle features of nematode endoparasitic fungus Hirsutella minnesotensis.</title>
        <authorList>
            <person name="Lai Y."/>
            <person name="Liu K."/>
            <person name="Zhang X."/>
            <person name="Zhang X."/>
            <person name="Li K."/>
            <person name="Wang N."/>
            <person name="Shu C."/>
            <person name="Wu Y."/>
            <person name="Wang C."/>
            <person name="Bushley K.E."/>
            <person name="Xiang M."/>
            <person name="Liu X."/>
        </authorList>
    </citation>
    <scope>NUCLEOTIDE SEQUENCE [LARGE SCALE GENOMIC DNA]</scope>
    <source>
        <strain evidence="12 13">3608</strain>
    </source>
</reference>
<dbReference type="InterPro" id="IPR036871">
    <property type="entry name" value="PX_dom_sf"/>
</dbReference>
<dbReference type="AlphaFoldDB" id="A0A0F7ZXZ6"/>
<dbReference type="Pfam" id="PF00787">
    <property type="entry name" value="PX"/>
    <property type="match status" value="1"/>
</dbReference>
<dbReference type="PANTHER" id="PTHR10555:SF170">
    <property type="entry name" value="FI18122P1"/>
    <property type="match status" value="1"/>
</dbReference>
<comment type="function">
    <text evidence="7">Recruits the lipid transfer protein VPS13 to endosomal and vacuolar membranes.</text>
</comment>
<dbReference type="Gene3D" id="3.30.1520.10">
    <property type="entry name" value="Phox-like domain"/>
    <property type="match status" value="1"/>
</dbReference>
<evidence type="ECO:0000256" key="4">
    <source>
        <dbReference type="ARBA" id="ARBA00022554"/>
    </source>
</evidence>
<dbReference type="InterPro" id="IPR001683">
    <property type="entry name" value="PX_dom"/>
</dbReference>
<evidence type="ECO:0000256" key="9">
    <source>
        <dbReference type="ARBA" id="ARBA00033785"/>
    </source>
</evidence>
<dbReference type="SUPFAM" id="SSF64268">
    <property type="entry name" value="PX domain"/>
    <property type="match status" value="1"/>
</dbReference>
<evidence type="ECO:0000256" key="10">
    <source>
        <dbReference type="SAM" id="MobiDB-lite"/>
    </source>
</evidence>
<evidence type="ECO:0000256" key="8">
    <source>
        <dbReference type="ARBA" id="ARBA00033774"/>
    </source>
</evidence>
<dbReference type="OrthoDB" id="10254720at2759"/>
<dbReference type="CDD" id="cd07280">
    <property type="entry name" value="PX_YPT35"/>
    <property type="match status" value="1"/>
</dbReference>
<keyword evidence="4" id="KW-0926">Vacuole</keyword>
<proteinExistence type="inferred from homology"/>
<dbReference type="GO" id="GO:0032266">
    <property type="term" value="F:phosphatidylinositol-3-phosphate binding"/>
    <property type="evidence" value="ECO:0007669"/>
    <property type="project" value="InterPro"/>
</dbReference>
<evidence type="ECO:0000313" key="13">
    <source>
        <dbReference type="Proteomes" id="UP000054481"/>
    </source>
</evidence>
<dbReference type="EMBL" id="KQ030568">
    <property type="protein sequence ID" value="KJZ71587.1"/>
    <property type="molecule type" value="Genomic_DNA"/>
</dbReference>
<dbReference type="SMART" id="SM00312">
    <property type="entry name" value="PX"/>
    <property type="match status" value="1"/>
</dbReference>
<organism evidence="12 13">
    <name type="scientific">Hirsutella minnesotensis 3608</name>
    <dbReference type="NCBI Taxonomy" id="1043627"/>
    <lineage>
        <taxon>Eukaryota</taxon>
        <taxon>Fungi</taxon>
        <taxon>Dikarya</taxon>
        <taxon>Ascomycota</taxon>
        <taxon>Pezizomycotina</taxon>
        <taxon>Sordariomycetes</taxon>
        <taxon>Hypocreomycetidae</taxon>
        <taxon>Hypocreales</taxon>
        <taxon>Ophiocordycipitaceae</taxon>
        <taxon>Hirsutella</taxon>
    </lineage>
</organism>
<dbReference type="Proteomes" id="UP000054481">
    <property type="component" value="Unassembled WGS sequence"/>
</dbReference>
<name>A0A0F7ZXZ6_9HYPO</name>
<dbReference type="PANTHER" id="PTHR10555">
    <property type="entry name" value="SORTING NEXIN"/>
    <property type="match status" value="1"/>
</dbReference>
<evidence type="ECO:0000313" key="12">
    <source>
        <dbReference type="EMBL" id="KJZ71587.1"/>
    </source>
</evidence>
<dbReference type="PROSITE" id="PS50195">
    <property type="entry name" value="PX"/>
    <property type="match status" value="1"/>
</dbReference>
<accession>A0A0F7ZXZ6</accession>
<comment type="similarity">
    <text evidence="3">Belongs to the YPT35 family.</text>
</comment>
<evidence type="ECO:0000256" key="5">
    <source>
        <dbReference type="ARBA" id="ARBA00022753"/>
    </source>
</evidence>
<gene>
    <name evidence="12" type="ORF">HIM_08981</name>
</gene>
<feature type="domain" description="PX" evidence="11">
    <location>
        <begin position="116"/>
        <end position="226"/>
    </location>
</feature>
<evidence type="ECO:0000256" key="7">
    <source>
        <dbReference type="ARBA" id="ARBA00033728"/>
    </source>
</evidence>
<dbReference type="GO" id="GO:0005774">
    <property type="term" value="C:vacuolar membrane"/>
    <property type="evidence" value="ECO:0007669"/>
    <property type="project" value="UniProtKB-SubCell"/>
</dbReference>
<protein>
    <recommendedName>
        <fullName evidence="8">Endosomal/vacuolar adapter protein YPT35</fullName>
    </recommendedName>
    <alternativeName>
        <fullName evidence="9">PX domain-containing protein YPT35</fullName>
    </alternativeName>
</protein>
<sequence>MASVMNSPAATRPAAGSDGGRKARPNIDALGIDLAAPRQPPAILDGLDSDEEAHDVASPRSPDAAVLSPPYWIISGSAPQRSHSSLSVDSVPPAITLRDNDTNEHSDRNNACWAKSVEVVDYTIVNGSATNIGAFVVWSVQVETLSGSYMTVRKRYSEFDELRWQLIQSFPSFEGAVPPLPPKSIISRFRPRFLEKRRAGLQYFLNCIMLNPEFSGSPVLRSFLFS</sequence>
<keyword evidence="13" id="KW-1185">Reference proteome</keyword>